<proteinExistence type="predicted"/>
<protein>
    <submittedName>
        <fullName evidence="3">Alpha/beta hydrolase</fullName>
    </submittedName>
</protein>
<sequence length="282" mass="30198">MRVMSRTFSAPDGTQLAYRIQGKGRPVVCLPGGPMDSRYLGDLGGLSAHHQLIFLDLRGTGRSATPEDPSTYRCDRLVDDVEALRIHLGLARIDLLGHSAGANLATHYAAHYPHHVSTLALIAPGTRAVGIAITGETRRELAQLRQGESWFRSAFAALEAITEGAGSDWEAIAPFFYGRWDTAAQHHHAASRPSNQEAVALFAAEGAFTPEATRAALATYEGRALLLAGEFDLNSPPQAVVEFAGLFPDATLSVQPGAGHYPWLDDAARFVATTAAFLRQAA</sequence>
<dbReference type="InterPro" id="IPR029058">
    <property type="entry name" value="AB_hydrolase_fold"/>
</dbReference>
<feature type="domain" description="AB hydrolase-1" evidence="2">
    <location>
        <begin position="26"/>
        <end position="266"/>
    </location>
</feature>
<name>A0ABS1MJZ4_9ACTN</name>
<dbReference type="PANTHER" id="PTHR43798:SF31">
    <property type="entry name" value="AB HYDROLASE SUPERFAMILY PROTEIN YCLE"/>
    <property type="match status" value="1"/>
</dbReference>
<dbReference type="SUPFAM" id="SSF53474">
    <property type="entry name" value="alpha/beta-Hydrolases"/>
    <property type="match status" value="1"/>
</dbReference>
<dbReference type="InterPro" id="IPR050266">
    <property type="entry name" value="AB_hydrolase_sf"/>
</dbReference>
<evidence type="ECO:0000313" key="3">
    <source>
        <dbReference type="EMBL" id="MBL1087987.1"/>
    </source>
</evidence>
<dbReference type="EMBL" id="JAERRI010000001">
    <property type="protein sequence ID" value="MBL1087987.1"/>
    <property type="molecule type" value="Genomic_DNA"/>
</dbReference>
<organism evidence="3 4">
    <name type="scientific">Streptomyces siderophoricus</name>
    <dbReference type="NCBI Taxonomy" id="2802281"/>
    <lineage>
        <taxon>Bacteria</taxon>
        <taxon>Bacillati</taxon>
        <taxon>Actinomycetota</taxon>
        <taxon>Actinomycetes</taxon>
        <taxon>Kitasatosporales</taxon>
        <taxon>Streptomycetaceae</taxon>
        <taxon>Streptomyces</taxon>
    </lineage>
</organism>
<evidence type="ECO:0000256" key="1">
    <source>
        <dbReference type="ARBA" id="ARBA00022801"/>
    </source>
</evidence>
<dbReference type="GO" id="GO:0016787">
    <property type="term" value="F:hydrolase activity"/>
    <property type="evidence" value="ECO:0007669"/>
    <property type="project" value="UniProtKB-KW"/>
</dbReference>
<dbReference type="Pfam" id="PF00561">
    <property type="entry name" value="Abhydrolase_1"/>
    <property type="match status" value="1"/>
</dbReference>
<reference evidence="3 4" key="1">
    <citation type="submission" date="2021-01" db="EMBL/GenBank/DDBJ databases">
        <title>WGS of actinomycetes isolated from Thailand.</title>
        <authorList>
            <person name="Thawai C."/>
        </authorList>
    </citation>
    <scope>NUCLEOTIDE SEQUENCE [LARGE SCALE GENOMIC DNA]</scope>
    <source>
        <strain evidence="3 4">CH9-7</strain>
    </source>
</reference>
<accession>A0ABS1MJZ4</accession>
<dbReference type="PANTHER" id="PTHR43798">
    <property type="entry name" value="MONOACYLGLYCEROL LIPASE"/>
    <property type="match status" value="1"/>
</dbReference>
<keyword evidence="4" id="KW-1185">Reference proteome</keyword>
<gene>
    <name evidence="3" type="ORF">JK360_01030</name>
</gene>
<keyword evidence="1 3" id="KW-0378">Hydrolase</keyword>
<comment type="caution">
    <text evidence="3">The sequence shown here is derived from an EMBL/GenBank/DDBJ whole genome shotgun (WGS) entry which is preliminary data.</text>
</comment>
<evidence type="ECO:0000313" key="4">
    <source>
        <dbReference type="Proteomes" id="UP000629371"/>
    </source>
</evidence>
<evidence type="ECO:0000259" key="2">
    <source>
        <dbReference type="Pfam" id="PF00561"/>
    </source>
</evidence>
<dbReference type="InterPro" id="IPR000073">
    <property type="entry name" value="AB_hydrolase_1"/>
</dbReference>
<dbReference type="Proteomes" id="UP000629371">
    <property type="component" value="Unassembled WGS sequence"/>
</dbReference>
<dbReference type="Gene3D" id="3.40.50.1820">
    <property type="entry name" value="alpha/beta hydrolase"/>
    <property type="match status" value="1"/>
</dbReference>